<evidence type="ECO:0000256" key="4">
    <source>
        <dbReference type="ARBA" id="ARBA00022605"/>
    </source>
</evidence>
<reference evidence="17 18" key="1">
    <citation type="submission" date="2018-10" db="EMBL/GenBank/DDBJ databases">
        <title>Genomic Encyclopedia of Type Strains, Phase IV (KMG-IV): sequencing the most valuable type-strain genomes for metagenomic binning, comparative biology and taxonomic classification.</title>
        <authorList>
            <person name="Goeker M."/>
        </authorList>
    </citation>
    <scope>NUCLEOTIDE SEQUENCE [LARGE SCALE GENOMIC DNA]</scope>
    <source>
        <strain evidence="17 18">DSM 25080</strain>
    </source>
</reference>
<dbReference type="PROSITE" id="PS01298">
    <property type="entry name" value="DAPB"/>
    <property type="match status" value="1"/>
</dbReference>
<dbReference type="CDD" id="cd02274">
    <property type="entry name" value="DHDPR_N"/>
    <property type="match status" value="1"/>
</dbReference>
<feature type="binding site" evidence="14">
    <location>
        <begin position="122"/>
        <end position="125"/>
    </location>
    <ligand>
        <name>NAD(+)</name>
        <dbReference type="ChEBI" id="CHEBI:57540"/>
    </ligand>
</feature>
<dbReference type="SUPFAM" id="SSF51735">
    <property type="entry name" value="NAD(P)-binding Rossmann-fold domains"/>
    <property type="match status" value="1"/>
</dbReference>
<evidence type="ECO:0000256" key="12">
    <source>
        <dbReference type="ARBA" id="ARBA00049080"/>
    </source>
</evidence>
<feature type="domain" description="Dihydrodipicolinate reductase C-terminal" evidence="16">
    <location>
        <begin position="128"/>
        <end position="264"/>
    </location>
</feature>
<keyword evidence="8 14" id="KW-0520">NAD</keyword>
<dbReference type="Proteomes" id="UP000267187">
    <property type="component" value="Unassembled WGS sequence"/>
</dbReference>
<evidence type="ECO:0000256" key="14">
    <source>
        <dbReference type="HAMAP-Rule" id="MF_00102"/>
    </source>
</evidence>
<dbReference type="Pfam" id="PF05173">
    <property type="entry name" value="DapB_C"/>
    <property type="match status" value="1"/>
</dbReference>
<feature type="binding site" evidence="14">
    <location>
        <begin position="8"/>
        <end position="13"/>
    </location>
    <ligand>
        <name>NAD(+)</name>
        <dbReference type="ChEBI" id="CHEBI:57540"/>
    </ligand>
</feature>
<dbReference type="Gene3D" id="3.30.360.10">
    <property type="entry name" value="Dihydrodipicolinate Reductase, domain 2"/>
    <property type="match status" value="1"/>
</dbReference>
<comment type="function">
    <text evidence="14">Catalyzes the conversion of 4-hydroxy-tetrahydrodipicolinate (HTPA) to tetrahydrodipicolinate.</text>
</comment>
<comment type="pathway">
    <text evidence="10 14">Amino-acid biosynthesis; L-lysine biosynthesis via DAP pathway; (S)-tetrahydrodipicolinate from L-aspartate: step 4/4.</text>
</comment>
<dbReference type="Pfam" id="PF01113">
    <property type="entry name" value="DapB_N"/>
    <property type="match status" value="1"/>
</dbReference>
<dbReference type="AlphaFoldDB" id="A0A3M0AC34"/>
<evidence type="ECO:0000256" key="9">
    <source>
        <dbReference type="ARBA" id="ARBA00023154"/>
    </source>
</evidence>
<comment type="catalytic activity">
    <reaction evidence="13 14">
        <text>(S)-2,3,4,5-tetrahydrodipicolinate + NAD(+) + H2O = (2S,4S)-4-hydroxy-2,3,4,5-tetrahydrodipicolinate + NADH + H(+)</text>
        <dbReference type="Rhea" id="RHEA:35323"/>
        <dbReference type="ChEBI" id="CHEBI:15377"/>
        <dbReference type="ChEBI" id="CHEBI:15378"/>
        <dbReference type="ChEBI" id="CHEBI:16845"/>
        <dbReference type="ChEBI" id="CHEBI:57540"/>
        <dbReference type="ChEBI" id="CHEBI:57945"/>
        <dbReference type="ChEBI" id="CHEBI:67139"/>
        <dbReference type="EC" id="1.17.1.8"/>
    </reaction>
</comment>
<evidence type="ECO:0000313" key="17">
    <source>
        <dbReference type="EMBL" id="RMA82733.1"/>
    </source>
</evidence>
<evidence type="ECO:0000256" key="7">
    <source>
        <dbReference type="ARBA" id="ARBA00023002"/>
    </source>
</evidence>
<feature type="active site" description="Proton donor/acceptor" evidence="14">
    <location>
        <position position="155"/>
    </location>
</feature>
<accession>A0A3M0AC34</accession>
<evidence type="ECO:0000256" key="5">
    <source>
        <dbReference type="ARBA" id="ARBA00022857"/>
    </source>
</evidence>
<dbReference type="PIRSF" id="PIRSF000161">
    <property type="entry name" value="DHPR"/>
    <property type="match status" value="1"/>
</dbReference>
<evidence type="ECO:0000259" key="15">
    <source>
        <dbReference type="Pfam" id="PF01113"/>
    </source>
</evidence>
<feature type="active site" description="Proton donor" evidence="14">
    <location>
        <position position="159"/>
    </location>
</feature>
<dbReference type="FunFam" id="3.30.360.10:FF:000004">
    <property type="entry name" value="4-hydroxy-tetrahydrodipicolinate reductase"/>
    <property type="match status" value="1"/>
</dbReference>
<comment type="catalytic activity">
    <reaction evidence="12 14">
        <text>(S)-2,3,4,5-tetrahydrodipicolinate + NADP(+) + H2O = (2S,4S)-4-hydroxy-2,3,4,5-tetrahydrodipicolinate + NADPH + H(+)</text>
        <dbReference type="Rhea" id="RHEA:35331"/>
        <dbReference type="ChEBI" id="CHEBI:15377"/>
        <dbReference type="ChEBI" id="CHEBI:15378"/>
        <dbReference type="ChEBI" id="CHEBI:16845"/>
        <dbReference type="ChEBI" id="CHEBI:57783"/>
        <dbReference type="ChEBI" id="CHEBI:58349"/>
        <dbReference type="ChEBI" id="CHEBI:67139"/>
        <dbReference type="EC" id="1.17.1.8"/>
    </reaction>
</comment>
<sequence length="267" mass="28248">MTTIAIVGAGGRMGRALISAVTESADMNLSAATARAGSSLLGVDAGELAGVGKLDVTVVSSDELAHQQFDVLIDFSQPELSLENLRVCAEMNAAVVLGTTGFNQQQREQINHFAQRIPIVFSANMSVGVNVAHKLLAMAAQAMADDYDIEILEAHHRFKKDAPSGTALAMGEVIAETIGRDLNDVAIYGREGFTGERDSETIGFATVRGGDVVGDHTVMFLGDGDRLEITHKASSRNTFAKGAIKAARWLQGQPNGLYSMSNVLGLN</sequence>
<comment type="caution">
    <text evidence="14">Lacks conserved residue(s) required for the propagation of feature annotation.</text>
</comment>
<dbReference type="GO" id="GO:0050661">
    <property type="term" value="F:NADP binding"/>
    <property type="evidence" value="ECO:0007669"/>
    <property type="project" value="UniProtKB-UniRule"/>
</dbReference>
<dbReference type="InterPro" id="IPR036291">
    <property type="entry name" value="NAD(P)-bd_dom_sf"/>
</dbReference>
<dbReference type="InterPro" id="IPR022663">
    <property type="entry name" value="DapB_C"/>
</dbReference>
<dbReference type="NCBIfam" id="TIGR00036">
    <property type="entry name" value="dapB"/>
    <property type="match status" value="1"/>
</dbReference>
<evidence type="ECO:0000256" key="13">
    <source>
        <dbReference type="ARBA" id="ARBA00049396"/>
    </source>
</evidence>
<evidence type="ECO:0000256" key="1">
    <source>
        <dbReference type="ARBA" id="ARBA00004496"/>
    </source>
</evidence>
<dbReference type="GO" id="GO:0016726">
    <property type="term" value="F:oxidoreductase activity, acting on CH or CH2 groups, NAD or NADP as acceptor"/>
    <property type="evidence" value="ECO:0007669"/>
    <property type="project" value="UniProtKB-UniRule"/>
</dbReference>
<evidence type="ECO:0000256" key="3">
    <source>
        <dbReference type="ARBA" id="ARBA00022490"/>
    </source>
</evidence>
<dbReference type="GO" id="GO:0019877">
    <property type="term" value="P:diaminopimelate biosynthetic process"/>
    <property type="evidence" value="ECO:0007669"/>
    <property type="project" value="UniProtKB-UniRule"/>
</dbReference>
<name>A0A3M0AC34_9GAMM</name>
<evidence type="ECO:0000256" key="10">
    <source>
        <dbReference type="ARBA" id="ARBA00037922"/>
    </source>
</evidence>
<evidence type="ECO:0000259" key="16">
    <source>
        <dbReference type="Pfam" id="PF05173"/>
    </source>
</evidence>
<dbReference type="GO" id="GO:0005829">
    <property type="term" value="C:cytosol"/>
    <property type="evidence" value="ECO:0007669"/>
    <property type="project" value="TreeGrafter"/>
</dbReference>
<feature type="domain" description="Dihydrodipicolinate reductase N-terminal" evidence="15">
    <location>
        <begin position="3"/>
        <end position="125"/>
    </location>
</feature>
<dbReference type="GO" id="GO:0009089">
    <property type="term" value="P:lysine biosynthetic process via diaminopimelate"/>
    <property type="evidence" value="ECO:0007669"/>
    <property type="project" value="UniProtKB-UniRule"/>
</dbReference>
<dbReference type="InterPro" id="IPR023940">
    <property type="entry name" value="DHDPR_bac"/>
</dbReference>
<feature type="binding site" evidence="14">
    <location>
        <position position="156"/>
    </location>
    <ligand>
        <name>(S)-2,3,4,5-tetrahydrodipicolinate</name>
        <dbReference type="ChEBI" id="CHEBI:16845"/>
    </ligand>
</feature>
<evidence type="ECO:0000256" key="6">
    <source>
        <dbReference type="ARBA" id="ARBA00022915"/>
    </source>
</evidence>
<dbReference type="FunFam" id="3.40.50.720:FF:000048">
    <property type="entry name" value="4-hydroxy-tetrahydrodipicolinate reductase"/>
    <property type="match status" value="1"/>
</dbReference>
<dbReference type="UniPathway" id="UPA00034">
    <property type="reaction ID" value="UER00018"/>
</dbReference>
<dbReference type="GO" id="GO:0008839">
    <property type="term" value="F:4-hydroxy-tetrahydrodipicolinate reductase"/>
    <property type="evidence" value="ECO:0007669"/>
    <property type="project" value="UniProtKB-UniRule"/>
</dbReference>
<comment type="caution">
    <text evidence="17">The sequence shown here is derived from an EMBL/GenBank/DDBJ whole genome shotgun (WGS) entry which is preliminary data.</text>
</comment>
<proteinExistence type="inferred from homology"/>
<evidence type="ECO:0000313" key="18">
    <source>
        <dbReference type="Proteomes" id="UP000267187"/>
    </source>
</evidence>
<dbReference type="Gene3D" id="3.40.50.720">
    <property type="entry name" value="NAD(P)-binding Rossmann-like Domain"/>
    <property type="match status" value="1"/>
</dbReference>
<organism evidence="17 18">
    <name type="scientific">Umboniibacter marinipuniceus</name>
    <dbReference type="NCBI Taxonomy" id="569599"/>
    <lineage>
        <taxon>Bacteria</taxon>
        <taxon>Pseudomonadati</taxon>
        <taxon>Pseudomonadota</taxon>
        <taxon>Gammaproteobacteria</taxon>
        <taxon>Cellvibrionales</taxon>
        <taxon>Cellvibrionaceae</taxon>
        <taxon>Umboniibacter</taxon>
    </lineage>
</organism>
<feature type="binding site" evidence="14">
    <location>
        <begin position="98"/>
        <end position="100"/>
    </location>
    <ligand>
        <name>NAD(+)</name>
        <dbReference type="ChEBI" id="CHEBI:57540"/>
    </ligand>
</feature>
<evidence type="ECO:0000256" key="8">
    <source>
        <dbReference type="ARBA" id="ARBA00023027"/>
    </source>
</evidence>
<dbReference type="GO" id="GO:0051287">
    <property type="term" value="F:NAD binding"/>
    <property type="evidence" value="ECO:0007669"/>
    <property type="project" value="UniProtKB-UniRule"/>
</dbReference>
<dbReference type="SUPFAM" id="SSF55347">
    <property type="entry name" value="Glyceraldehyde-3-phosphate dehydrogenase-like, C-terminal domain"/>
    <property type="match status" value="1"/>
</dbReference>
<dbReference type="EC" id="1.17.1.8" evidence="11 14"/>
<comment type="caution">
    <text evidence="14">Was originally thought to be a dihydrodipicolinate reductase (DHDPR), catalyzing the conversion of dihydrodipicolinate to tetrahydrodipicolinate. However, it was shown in E.coli that the substrate of the enzymatic reaction is not dihydrodipicolinate (DHDP) but in fact (2S,4S)-4-hydroxy-2,3,4,5-tetrahydrodipicolinic acid (HTPA), the product released by the DapA-catalyzed reaction.</text>
</comment>
<keyword evidence="4 14" id="KW-0028">Amino-acid biosynthesis</keyword>
<dbReference type="PANTHER" id="PTHR20836:SF0">
    <property type="entry name" value="4-HYDROXY-TETRAHYDRODIPICOLINATE REDUCTASE 1, CHLOROPLASTIC-RELATED"/>
    <property type="match status" value="1"/>
</dbReference>
<dbReference type="InterPro" id="IPR000846">
    <property type="entry name" value="DapB_N"/>
</dbReference>
<comment type="subunit">
    <text evidence="14">Homotetramer.</text>
</comment>
<keyword evidence="3 14" id="KW-0963">Cytoplasm</keyword>
<dbReference type="EMBL" id="REFJ01000001">
    <property type="protein sequence ID" value="RMA82733.1"/>
    <property type="molecule type" value="Genomic_DNA"/>
</dbReference>
<feature type="binding site" evidence="14">
    <location>
        <begin position="165"/>
        <end position="166"/>
    </location>
    <ligand>
        <name>(S)-2,3,4,5-tetrahydrodipicolinate</name>
        <dbReference type="ChEBI" id="CHEBI:16845"/>
    </ligand>
</feature>
<keyword evidence="9 14" id="KW-0457">Lysine biosynthesis</keyword>
<feature type="binding site" evidence="14">
    <location>
        <position position="35"/>
    </location>
    <ligand>
        <name>NADP(+)</name>
        <dbReference type="ChEBI" id="CHEBI:58349"/>
    </ligand>
</feature>
<gene>
    <name evidence="14" type="primary">dapB</name>
    <name evidence="17" type="ORF">DFR27_0691</name>
</gene>
<keyword evidence="18" id="KW-1185">Reference proteome</keyword>
<dbReference type="PANTHER" id="PTHR20836">
    <property type="entry name" value="DIHYDRODIPICOLINATE REDUCTASE"/>
    <property type="match status" value="1"/>
</dbReference>
<dbReference type="OrthoDB" id="9790352at2"/>
<dbReference type="InterPro" id="IPR022664">
    <property type="entry name" value="DapB_N_CS"/>
</dbReference>
<comment type="subcellular location">
    <subcellularLocation>
        <location evidence="1 14">Cytoplasm</location>
    </subcellularLocation>
</comment>
<dbReference type="HAMAP" id="MF_00102">
    <property type="entry name" value="DapB"/>
    <property type="match status" value="1"/>
</dbReference>
<comment type="similarity">
    <text evidence="2 14">Belongs to the DapB family.</text>
</comment>
<evidence type="ECO:0000256" key="11">
    <source>
        <dbReference type="ARBA" id="ARBA00038983"/>
    </source>
</evidence>
<evidence type="ECO:0000256" key="2">
    <source>
        <dbReference type="ARBA" id="ARBA00006642"/>
    </source>
</evidence>
<keyword evidence="5 14" id="KW-0521">NADP</keyword>
<keyword evidence="6 14" id="KW-0220">Diaminopimelate biosynthesis</keyword>
<keyword evidence="7 14" id="KW-0560">Oxidoreductase</keyword>
<protein>
    <recommendedName>
        <fullName evidence="11 14">4-hydroxy-tetrahydrodipicolinate reductase</fullName>
        <shortName evidence="14">HTPA reductase</shortName>
        <ecNumber evidence="11 14">1.17.1.8</ecNumber>
    </recommendedName>
</protein>